<organism evidence="8 9">
    <name type="scientific">Gehongia tenuis</name>
    <dbReference type="NCBI Taxonomy" id="2763655"/>
    <lineage>
        <taxon>Bacteria</taxon>
        <taxon>Bacillati</taxon>
        <taxon>Bacillota</taxon>
        <taxon>Clostridia</taxon>
        <taxon>Christensenellales</taxon>
        <taxon>Christensenellaceae</taxon>
        <taxon>Gehongia</taxon>
    </lineage>
</organism>
<evidence type="ECO:0000256" key="3">
    <source>
        <dbReference type="ARBA" id="ARBA00022692"/>
    </source>
</evidence>
<dbReference type="InterPro" id="IPR037185">
    <property type="entry name" value="EmrE-like"/>
</dbReference>
<feature type="transmembrane region" description="Helical" evidence="6">
    <location>
        <begin position="227"/>
        <end position="243"/>
    </location>
</feature>
<dbReference type="Pfam" id="PF00892">
    <property type="entry name" value="EamA"/>
    <property type="match status" value="2"/>
</dbReference>
<evidence type="ECO:0000259" key="7">
    <source>
        <dbReference type="Pfam" id="PF00892"/>
    </source>
</evidence>
<sequence length="291" mass="32084">MILSALSFSAMQIVVSLSGGRIPVLEQVFFRNIVGVVVSFILITKRKGSYFGTKKDQPMLFSRSFFGFLGIITLFYAVNHAHQADVTILSKMSPFLITIFAAIFLKEKISKMQIPAMILAFIGAFLVANPTFNSNYFPLIIAFCTSITAGICYTLLAYMKGKVDPQTILFHLFVFCSVASIPFMIGNFVVPTWTELIYLILIGVFGWLGQITITLAYQKAPAAEVSVYNYTGIIFSMILGYVILGENVSAASCMGGGLVIAASVLIYWYNNRLKGRNEEPVDPGKVEDTFV</sequence>
<evidence type="ECO:0000256" key="1">
    <source>
        <dbReference type="ARBA" id="ARBA00004141"/>
    </source>
</evidence>
<dbReference type="AlphaFoldDB" id="A0A926D3S5"/>
<dbReference type="Proteomes" id="UP000623172">
    <property type="component" value="Unassembled WGS sequence"/>
</dbReference>
<name>A0A926D3S5_9FIRM</name>
<feature type="transmembrane region" description="Helical" evidence="6">
    <location>
        <begin position="168"/>
        <end position="190"/>
    </location>
</feature>
<dbReference type="GO" id="GO:0016020">
    <property type="term" value="C:membrane"/>
    <property type="evidence" value="ECO:0007669"/>
    <property type="project" value="UniProtKB-SubCell"/>
</dbReference>
<comment type="similarity">
    <text evidence="2">Belongs to the EamA transporter family.</text>
</comment>
<evidence type="ECO:0000256" key="5">
    <source>
        <dbReference type="ARBA" id="ARBA00023136"/>
    </source>
</evidence>
<gene>
    <name evidence="8" type="ORF">H8696_04050</name>
</gene>
<feature type="transmembrane region" description="Helical" evidence="6">
    <location>
        <begin position="28"/>
        <end position="44"/>
    </location>
</feature>
<evidence type="ECO:0000256" key="4">
    <source>
        <dbReference type="ARBA" id="ARBA00022989"/>
    </source>
</evidence>
<feature type="transmembrane region" description="Helical" evidence="6">
    <location>
        <begin position="136"/>
        <end position="156"/>
    </location>
</feature>
<protein>
    <submittedName>
        <fullName evidence="8">DMT family transporter</fullName>
    </submittedName>
</protein>
<evidence type="ECO:0000256" key="2">
    <source>
        <dbReference type="ARBA" id="ARBA00007362"/>
    </source>
</evidence>
<feature type="domain" description="EamA" evidence="7">
    <location>
        <begin position="1"/>
        <end position="127"/>
    </location>
</feature>
<comment type="subcellular location">
    <subcellularLocation>
        <location evidence="1">Membrane</location>
        <topology evidence="1">Multi-pass membrane protein</topology>
    </subcellularLocation>
</comment>
<comment type="caution">
    <text evidence="8">The sequence shown here is derived from an EMBL/GenBank/DDBJ whole genome shotgun (WGS) entry which is preliminary data.</text>
</comment>
<feature type="transmembrane region" description="Helical" evidence="6">
    <location>
        <begin position="65"/>
        <end position="82"/>
    </location>
</feature>
<reference evidence="8" key="1">
    <citation type="submission" date="2020-08" db="EMBL/GenBank/DDBJ databases">
        <title>Genome public.</title>
        <authorList>
            <person name="Liu C."/>
            <person name="Sun Q."/>
        </authorList>
    </citation>
    <scope>NUCLEOTIDE SEQUENCE</scope>
    <source>
        <strain evidence="8">NSJ-53</strain>
    </source>
</reference>
<dbReference type="PANTHER" id="PTHR22911">
    <property type="entry name" value="ACYL-MALONYL CONDENSING ENZYME-RELATED"/>
    <property type="match status" value="1"/>
</dbReference>
<evidence type="ECO:0000313" key="8">
    <source>
        <dbReference type="EMBL" id="MBC8531016.1"/>
    </source>
</evidence>
<accession>A0A926D3S5</accession>
<feature type="domain" description="EamA" evidence="7">
    <location>
        <begin position="139"/>
        <end position="267"/>
    </location>
</feature>
<keyword evidence="9" id="KW-1185">Reference proteome</keyword>
<dbReference type="EMBL" id="JACRSR010000001">
    <property type="protein sequence ID" value="MBC8531016.1"/>
    <property type="molecule type" value="Genomic_DNA"/>
</dbReference>
<dbReference type="InterPro" id="IPR000620">
    <property type="entry name" value="EamA_dom"/>
</dbReference>
<keyword evidence="4 6" id="KW-1133">Transmembrane helix</keyword>
<feature type="transmembrane region" description="Helical" evidence="6">
    <location>
        <begin position="112"/>
        <end position="130"/>
    </location>
</feature>
<dbReference type="PANTHER" id="PTHR22911:SF6">
    <property type="entry name" value="SOLUTE CARRIER FAMILY 35 MEMBER G1"/>
    <property type="match status" value="1"/>
</dbReference>
<evidence type="ECO:0000256" key="6">
    <source>
        <dbReference type="SAM" id="Phobius"/>
    </source>
</evidence>
<evidence type="ECO:0000313" key="9">
    <source>
        <dbReference type="Proteomes" id="UP000623172"/>
    </source>
</evidence>
<feature type="transmembrane region" description="Helical" evidence="6">
    <location>
        <begin position="249"/>
        <end position="269"/>
    </location>
</feature>
<dbReference type="SUPFAM" id="SSF103481">
    <property type="entry name" value="Multidrug resistance efflux transporter EmrE"/>
    <property type="match status" value="2"/>
</dbReference>
<feature type="transmembrane region" description="Helical" evidence="6">
    <location>
        <begin position="88"/>
        <end position="105"/>
    </location>
</feature>
<keyword evidence="3 6" id="KW-0812">Transmembrane</keyword>
<keyword evidence="5 6" id="KW-0472">Membrane</keyword>
<feature type="transmembrane region" description="Helical" evidence="6">
    <location>
        <begin position="196"/>
        <end position="215"/>
    </location>
</feature>
<proteinExistence type="inferred from homology"/>